<dbReference type="InterPro" id="IPR035248">
    <property type="entry name" value="PRMT5_C"/>
</dbReference>
<evidence type="ECO:0000313" key="4">
    <source>
        <dbReference type="Proteomes" id="UP000789390"/>
    </source>
</evidence>
<dbReference type="PANTHER" id="PTHR10738">
    <property type="entry name" value="PROTEIN ARGININE N-METHYLTRANSFERASE 5"/>
    <property type="match status" value="1"/>
</dbReference>
<dbReference type="GO" id="GO:0006355">
    <property type="term" value="P:regulation of DNA-templated transcription"/>
    <property type="evidence" value="ECO:0007669"/>
    <property type="project" value="TreeGrafter"/>
</dbReference>
<evidence type="ECO:0000256" key="1">
    <source>
        <dbReference type="ARBA" id="ARBA00022691"/>
    </source>
</evidence>
<protein>
    <recommendedName>
        <fullName evidence="2">PRMT5 oligomerisation domain-containing protein</fullName>
    </recommendedName>
</protein>
<dbReference type="Proteomes" id="UP000789390">
    <property type="component" value="Unassembled WGS sequence"/>
</dbReference>
<dbReference type="GO" id="GO:0005634">
    <property type="term" value="C:nucleus"/>
    <property type="evidence" value="ECO:0007669"/>
    <property type="project" value="TreeGrafter"/>
</dbReference>
<dbReference type="PANTHER" id="PTHR10738:SF0">
    <property type="entry name" value="PROTEIN ARGININE N-METHYLTRANSFERASE 5"/>
    <property type="match status" value="1"/>
</dbReference>
<sequence>MRDWALKRPTSSSRNYSDHLKIMNFHQNDGISIPSSYTSFLGPIQSSKLFNEVRSCRERDKPYFTSYEMSYVVHFRNRTELADPQALFTFTHPNREMPIDNSRYEVRKCPIDSMLQLHGFAGYFD</sequence>
<dbReference type="GO" id="GO:0005829">
    <property type="term" value="C:cytosol"/>
    <property type="evidence" value="ECO:0007669"/>
    <property type="project" value="TreeGrafter"/>
</dbReference>
<keyword evidence="1" id="KW-0949">S-adenosyl-L-methionine</keyword>
<feature type="domain" description="PRMT5 oligomerisation" evidence="2">
    <location>
        <begin position="36"/>
        <end position="125"/>
    </location>
</feature>
<dbReference type="GO" id="GO:0016274">
    <property type="term" value="F:protein-arginine N-methyltransferase activity"/>
    <property type="evidence" value="ECO:0007669"/>
    <property type="project" value="InterPro"/>
</dbReference>
<evidence type="ECO:0000313" key="3">
    <source>
        <dbReference type="EMBL" id="CAH0111077.1"/>
    </source>
</evidence>
<evidence type="ECO:0000259" key="2">
    <source>
        <dbReference type="Pfam" id="PF17286"/>
    </source>
</evidence>
<dbReference type="AlphaFoldDB" id="A0A8J2WN79"/>
<keyword evidence="4" id="KW-1185">Reference proteome</keyword>
<dbReference type="Gene3D" id="2.70.160.11">
    <property type="entry name" value="Hnrnp arginine n-methyltransferase1"/>
    <property type="match status" value="1"/>
</dbReference>
<accession>A0A8J2WN79</accession>
<dbReference type="InterPro" id="IPR025799">
    <property type="entry name" value="Arg_MeTrfase"/>
</dbReference>
<organism evidence="3 4">
    <name type="scientific">Daphnia galeata</name>
    <dbReference type="NCBI Taxonomy" id="27404"/>
    <lineage>
        <taxon>Eukaryota</taxon>
        <taxon>Metazoa</taxon>
        <taxon>Ecdysozoa</taxon>
        <taxon>Arthropoda</taxon>
        <taxon>Crustacea</taxon>
        <taxon>Branchiopoda</taxon>
        <taxon>Diplostraca</taxon>
        <taxon>Cladocera</taxon>
        <taxon>Anomopoda</taxon>
        <taxon>Daphniidae</taxon>
        <taxon>Daphnia</taxon>
    </lineage>
</organism>
<reference evidence="3" key="1">
    <citation type="submission" date="2021-11" db="EMBL/GenBank/DDBJ databases">
        <authorList>
            <person name="Schell T."/>
        </authorList>
    </citation>
    <scope>NUCLEOTIDE SEQUENCE</scope>
    <source>
        <strain evidence="3">M5</strain>
    </source>
</reference>
<proteinExistence type="predicted"/>
<comment type="caution">
    <text evidence="3">The sequence shown here is derived from an EMBL/GenBank/DDBJ whole genome shotgun (WGS) entry which is preliminary data.</text>
</comment>
<dbReference type="Pfam" id="PF17286">
    <property type="entry name" value="PRMT5_C"/>
    <property type="match status" value="1"/>
</dbReference>
<gene>
    <name evidence="3" type="ORF">DGAL_LOCUS14687</name>
</gene>
<dbReference type="EMBL" id="CAKKLH010000310">
    <property type="protein sequence ID" value="CAH0111077.1"/>
    <property type="molecule type" value="Genomic_DNA"/>
</dbReference>
<name>A0A8J2WN79_9CRUS</name>
<dbReference type="OrthoDB" id="1368803at2759"/>